<keyword evidence="1" id="KW-0808">Transferase</keyword>
<keyword evidence="2" id="KW-0012">Acyltransferase</keyword>
<name>A0A1I3MJT1_9EURY</name>
<dbReference type="EMBL" id="FORO01000010">
    <property type="protein sequence ID" value="SFI97268.1"/>
    <property type="molecule type" value="Genomic_DNA"/>
</dbReference>
<protein>
    <submittedName>
        <fullName evidence="5">Ribosomal protein S18 acetylase RimI</fullName>
    </submittedName>
</protein>
<dbReference type="Proteomes" id="UP000182829">
    <property type="component" value="Unassembled WGS sequence"/>
</dbReference>
<feature type="compositionally biased region" description="Basic and acidic residues" evidence="3">
    <location>
        <begin position="20"/>
        <end position="40"/>
    </location>
</feature>
<accession>A0A1I3MJT1</accession>
<dbReference type="Pfam" id="PF00583">
    <property type="entry name" value="Acetyltransf_1"/>
    <property type="match status" value="1"/>
</dbReference>
<dbReference type="InterPro" id="IPR016181">
    <property type="entry name" value="Acyl_CoA_acyltransferase"/>
</dbReference>
<dbReference type="AlphaFoldDB" id="A0A1I3MJT1"/>
<sequence length="294" mass="32314">MAGPRSLPSRGRAGGLSPRGDIDPPSARDGDATDSKHACDRRRVADLETVTLNGSASVFGDEAFERATRERDGAVTDVPAGNAGVEAVATLSLAIEAVDRVELVVSRRCERSRRTATHNRSARTSMAEPTIEIDPATTDEIDAVTELWVRLARDQRQYDSYVRAETNRDRMRETLAAHAASDGLLVARADGTLAGFASFSVERGTLDLDATRGTLSNLYVEPAYRDYGIGTALLERAEATLAERDVDVMVLEVMADNELARRFYRDCGYETFRVTMERSLEEPVENDTHSKEER</sequence>
<dbReference type="InterPro" id="IPR050832">
    <property type="entry name" value="Bact_Acetyltransf"/>
</dbReference>
<evidence type="ECO:0000313" key="5">
    <source>
        <dbReference type="EMBL" id="SFI97268.1"/>
    </source>
</evidence>
<keyword evidence="5" id="KW-0687">Ribonucleoprotein</keyword>
<proteinExistence type="predicted"/>
<dbReference type="InterPro" id="IPR000182">
    <property type="entry name" value="GNAT_dom"/>
</dbReference>
<evidence type="ECO:0000256" key="3">
    <source>
        <dbReference type="SAM" id="MobiDB-lite"/>
    </source>
</evidence>
<reference evidence="5 6" key="1">
    <citation type="submission" date="2016-10" db="EMBL/GenBank/DDBJ databases">
        <authorList>
            <person name="de Groot N.N."/>
        </authorList>
    </citation>
    <scope>NUCLEOTIDE SEQUENCE [LARGE SCALE GENOMIC DNA]</scope>
    <source>
        <strain evidence="5 6">SP2</strain>
    </source>
</reference>
<gene>
    <name evidence="5" type="ORF">SAMN05443661_110175</name>
</gene>
<feature type="domain" description="N-acetyltransferase" evidence="4">
    <location>
        <begin position="131"/>
        <end position="287"/>
    </location>
</feature>
<evidence type="ECO:0000259" key="4">
    <source>
        <dbReference type="PROSITE" id="PS51186"/>
    </source>
</evidence>
<dbReference type="PANTHER" id="PTHR43877">
    <property type="entry name" value="AMINOALKYLPHOSPHONATE N-ACETYLTRANSFERASE-RELATED-RELATED"/>
    <property type="match status" value="1"/>
</dbReference>
<dbReference type="SUPFAM" id="SSF55729">
    <property type="entry name" value="Acyl-CoA N-acyltransferases (Nat)"/>
    <property type="match status" value="1"/>
</dbReference>
<dbReference type="Gene3D" id="3.40.630.30">
    <property type="match status" value="1"/>
</dbReference>
<evidence type="ECO:0000256" key="1">
    <source>
        <dbReference type="ARBA" id="ARBA00022679"/>
    </source>
</evidence>
<evidence type="ECO:0000256" key="2">
    <source>
        <dbReference type="ARBA" id="ARBA00023315"/>
    </source>
</evidence>
<evidence type="ECO:0000313" key="6">
    <source>
        <dbReference type="Proteomes" id="UP000182829"/>
    </source>
</evidence>
<dbReference type="GO" id="GO:0016747">
    <property type="term" value="F:acyltransferase activity, transferring groups other than amino-acyl groups"/>
    <property type="evidence" value="ECO:0007669"/>
    <property type="project" value="InterPro"/>
</dbReference>
<dbReference type="CDD" id="cd04301">
    <property type="entry name" value="NAT_SF"/>
    <property type="match status" value="1"/>
</dbReference>
<keyword evidence="5" id="KW-0689">Ribosomal protein</keyword>
<dbReference type="PROSITE" id="PS51186">
    <property type="entry name" value="GNAT"/>
    <property type="match status" value="1"/>
</dbReference>
<organism evidence="5 6">
    <name type="scientific">Natronobacterium gregoryi</name>
    <dbReference type="NCBI Taxonomy" id="44930"/>
    <lineage>
        <taxon>Archaea</taxon>
        <taxon>Methanobacteriati</taxon>
        <taxon>Methanobacteriota</taxon>
        <taxon>Stenosarchaea group</taxon>
        <taxon>Halobacteria</taxon>
        <taxon>Halobacteriales</taxon>
        <taxon>Natrialbaceae</taxon>
        <taxon>Natronobacterium</taxon>
    </lineage>
</organism>
<dbReference type="GO" id="GO:0005840">
    <property type="term" value="C:ribosome"/>
    <property type="evidence" value="ECO:0007669"/>
    <property type="project" value="UniProtKB-KW"/>
</dbReference>
<feature type="region of interest" description="Disordered" evidence="3">
    <location>
        <begin position="1"/>
        <end position="40"/>
    </location>
</feature>